<dbReference type="Proteomes" id="UP000314294">
    <property type="component" value="Unassembled WGS sequence"/>
</dbReference>
<dbReference type="EMBL" id="SRLO01000585">
    <property type="protein sequence ID" value="TNN51359.1"/>
    <property type="molecule type" value="Genomic_DNA"/>
</dbReference>
<feature type="compositionally biased region" description="Low complexity" evidence="1">
    <location>
        <begin position="50"/>
        <end position="64"/>
    </location>
</feature>
<keyword evidence="4" id="KW-1185">Reference proteome</keyword>
<keyword evidence="2" id="KW-0732">Signal</keyword>
<evidence type="ECO:0000256" key="1">
    <source>
        <dbReference type="SAM" id="MobiDB-lite"/>
    </source>
</evidence>
<sequence length="220" mass="25032">MSTSFGKLVLPVLVLSSPSPGLPGQCQLGPWQYQPWYSPLQLRHPRAPPTKRQSSRKSQSQSRRTQNRNRILRGAPEGPPRLRYGPNTAASSASSRQHRQRRKTSSETSYPLHSIPALRHTDLLSPSRSTNRGCPPAASGPPGRGSRSRSLQKPSHSPPAATRRERWRAERERERRTEKERRKTKEPTKTQVQPQPERRNILEDGEERRFKGGRDGMMRS</sequence>
<reference evidence="3 4" key="1">
    <citation type="submission" date="2019-03" db="EMBL/GenBank/DDBJ databases">
        <title>First draft genome of Liparis tanakae, snailfish: a comprehensive survey of snailfish specific genes.</title>
        <authorList>
            <person name="Kim W."/>
            <person name="Song I."/>
            <person name="Jeong J.-H."/>
            <person name="Kim D."/>
            <person name="Kim S."/>
            <person name="Ryu S."/>
            <person name="Song J.Y."/>
            <person name="Lee S.K."/>
        </authorList>
    </citation>
    <scope>NUCLEOTIDE SEQUENCE [LARGE SCALE GENOMIC DNA]</scope>
    <source>
        <tissue evidence="3">Muscle</tissue>
    </source>
</reference>
<protein>
    <submittedName>
        <fullName evidence="3">Uncharacterized protein</fullName>
    </submittedName>
</protein>
<proteinExistence type="predicted"/>
<feature type="signal peptide" evidence="2">
    <location>
        <begin position="1"/>
        <end position="16"/>
    </location>
</feature>
<accession>A0A4Z2GDC6</accession>
<feature type="compositionally biased region" description="Basic and acidic residues" evidence="1">
    <location>
        <begin position="162"/>
        <end position="188"/>
    </location>
</feature>
<feature type="region of interest" description="Disordered" evidence="1">
    <location>
        <begin position="41"/>
        <end position="220"/>
    </location>
</feature>
<name>A0A4Z2GDC6_9TELE</name>
<feature type="chain" id="PRO_5021445762" evidence="2">
    <location>
        <begin position="17"/>
        <end position="220"/>
    </location>
</feature>
<feature type="compositionally biased region" description="Low complexity" evidence="1">
    <location>
        <begin position="132"/>
        <end position="149"/>
    </location>
</feature>
<evidence type="ECO:0000313" key="3">
    <source>
        <dbReference type="EMBL" id="TNN51359.1"/>
    </source>
</evidence>
<comment type="caution">
    <text evidence="3">The sequence shown here is derived from an EMBL/GenBank/DDBJ whole genome shotgun (WGS) entry which is preliminary data.</text>
</comment>
<feature type="compositionally biased region" description="Basic and acidic residues" evidence="1">
    <location>
        <begin position="196"/>
        <end position="220"/>
    </location>
</feature>
<organism evidence="3 4">
    <name type="scientific">Liparis tanakae</name>
    <name type="common">Tanaka's snailfish</name>
    <dbReference type="NCBI Taxonomy" id="230148"/>
    <lineage>
        <taxon>Eukaryota</taxon>
        <taxon>Metazoa</taxon>
        <taxon>Chordata</taxon>
        <taxon>Craniata</taxon>
        <taxon>Vertebrata</taxon>
        <taxon>Euteleostomi</taxon>
        <taxon>Actinopterygii</taxon>
        <taxon>Neopterygii</taxon>
        <taxon>Teleostei</taxon>
        <taxon>Neoteleostei</taxon>
        <taxon>Acanthomorphata</taxon>
        <taxon>Eupercaria</taxon>
        <taxon>Perciformes</taxon>
        <taxon>Cottioidei</taxon>
        <taxon>Cottales</taxon>
        <taxon>Liparidae</taxon>
        <taxon>Liparis</taxon>
    </lineage>
</organism>
<gene>
    <name evidence="3" type="ORF">EYF80_038457</name>
</gene>
<evidence type="ECO:0000256" key="2">
    <source>
        <dbReference type="SAM" id="SignalP"/>
    </source>
</evidence>
<evidence type="ECO:0000313" key="4">
    <source>
        <dbReference type="Proteomes" id="UP000314294"/>
    </source>
</evidence>
<dbReference type="AlphaFoldDB" id="A0A4Z2GDC6"/>